<dbReference type="Gene3D" id="3.40.710.10">
    <property type="entry name" value="DD-peptidase/beta-lactamase superfamily"/>
    <property type="match status" value="1"/>
</dbReference>
<dbReference type="Pfam" id="PF00905">
    <property type="entry name" value="Transpeptidase"/>
    <property type="match status" value="1"/>
</dbReference>
<feature type="domain" description="Penicillin-binding protein dimerisation" evidence="6">
    <location>
        <begin position="50"/>
        <end position="220"/>
    </location>
</feature>
<dbReference type="InterPro" id="IPR036138">
    <property type="entry name" value="PBP_dimer_sf"/>
</dbReference>
<comment type="caution">
    <text evidence="7">The sequence shown here is derived from an EMBL/GenBank/DDBJ whole genome shotgun (WGS) entry which is preliminary data.</text>
</comment>
<dbReference type="Pfam" id="PF03717">
    <property type="entry name" value="PBP_dimer"/>
    <property type="match status" value="1"/>
</dbReference>
<evidence type="ECO:0000259" key="5">
    <source>
        <dbReference type="Pfam" id="PF00905"/>
    </source>
</evidence>
<dbReference type="eggNOG" id="COG0768">
    <property type="taxonomic scope" value="Bacteria"/>
</dbReference>
<evidence type="ECO:0000313" key="7">
    <source>
        <dbReference type="EMBL" id="EEP28644.1"/>
    </source>
</evidence>
<evidence type="ECO:0000256" key="3">
    <source>
        <dbReference type="ARBA" id="ARBA00023136"/>
    </source>
</evidence>
<feature type="region of interest" description="Disordered" evidence="4">
    <location>
        <begin position="624"/>
        <end position="679"/>
    </location>
</feature>
<dbReference type="InterPro" id="IPR050515">
    <property type="entry name" value="Beta-lactam/transpept"/>
</dbReference>
<comment type="subcellular location">
    <subcellularLocation>
        <location evidence="1">Membrane</location>
    </subcellularLocation>
</comment>
<protein>
    <submittedName>
        <fullName evidence="7">Penicillin-binding protein, transpeptidase domain protein</fullName>
    </submittedName>
</protein>
<dbReference type="PANTHER" id="PTHR30627:SF1">
    <property type="entry name" value="PEPTIDOGLYCAN D,D-TRANSPEPTIDASE FTSI"/>
    <property type="match status" value="1"/>
</dbReference>
<dbReference type="PANTHER" id="PTHR30627">
    <property type="entry name" value="PEPTIDOGLYCAN D,D-TRANSPEPTIDASE"/>
    <property type="match status" value="1"/>
</dbReference>
<dbReference type="HOGENOM" id="CLU_009289_6_0_9"/>
<reference evidence="7" key="1">
    <citation type="submission" date="2009-04" db="EMBL/GenBank/DDBJ databases">
        <authorList>
            <person name="Weinstock G."/>
            <person name="Sodergren E."/>
            <person name="Clifton S."/>
            <person name="Fulton L."/>
            <person name="Fulton B."/>
            <person name="Courtney L."/>
            <person name="Fronick C."/>
            <person name="Harrison M."/>
            <person name="Strong C."/>
            <person name="Farmer C."/>
            <person name="Delahaunty K."/>
            <person name="Markovic C."/>
            <person name="Hall O."/>
            <person name="Minx P."/>
            <person name="Tomlinson C."/>
            <person name="Mitreva M."/>
            <person name="Nelson J."/>
            <person name="Hou S."/>
            <person name="Wollam A."/>
            <person name="Pepin K.H."/>
            <person name="Johnson M."/>
            <person name="Bhonagiri V."/>
            <person name="Nash W.E."/>
            <person name="Warren W."/>
            <person name="Chinwalla A."/>
            <person name="Mardis E.R."/>
            <person name="Wilson R.K."/>
        </authorList>
    </citation>
    <scope>NUCLEOTIDE SEQUENCE [LARGE SCALE GENOMIC DNA]</scope>
    <source>
        <strain evidence="7">DSM 14600</strain>
    </source>
</reference>
<evidence type="ECO:0000256" key="4">
    <source>
        <dbReference type="SAM" id="MobiDB-lite"/>
    </source>
</evidence>
<dbReference type="GO" id="GO:0008658">
    <property type="term" value="F:penicillin binding"/>
    <property type="evidence" value="ECO:0007669"/>
    <property type="project" value="InterPro"/>
</dbReference>
<dbReference type="InterPro" id="IPR005311">
    <property type="entry name" value="PBP_dimer"/>
</dbReference>
<evidence type="ECO:0000256" key="1">
    <source>
        <dbReference type="ARBA" id="ARBA00004370"/>
    </source>
</evidence>
<name>C4GAB1_9FIRM</name>
<gene>
    <name evidence="7" type="ORF">GCWU000342_01456</name>
</gene>
<dbReference type="EMBL" id="ACIP02000002">
    <property type="protein sequence ID" value="EEP28644.1"/>
    <property type="molecule type" value="Genomic_DNA"/>
</dbReference>
<evidence type="ECO:0000256" key="2">
    <source>
        <dbReference type="ARBA" id="ARBA00007171"/>
    </source>
</evidence>
<keyword evidence="3" id="KW-0472">Membrane</keyword>
<dbReference type="Gene3D" id="3.90.1310.10">
    <property type="entry name" value="Penicillin-binding protein 2a (Domain 2)"/>
    <property type="match status" value="1"/>
</dbReference>
<evidence type="ECO:0000313" key="8">
    <source>
        <dbReference type="Proteomes" id="UP000003494"/>
    </source>
</evidence>
<proteinExistence type="inferred from homology"/>
<dbReference type="STRING" id="626523.GCWU000342_01456"/>
<dbReference type="SUPFAM" id="SSF56601">
    <property type="entry name" value="beta-lactamase/transpeptidase-like"/>
    <property type="match status" value="1"/>
</dbReference>
<dbReference type="GO" id="GO:0071555">
    <property type="term" value="P:cell wall organization"/>
    <property type="evidence" value="ECO:0007669"/>
    <property type="project" value="TreeGrafter"/>
</dbReference>
<dbReference type="Proteomes" id="UP000003494">
    <property type="component" value="Unassembled WGS sequence"/>
</dbReference>
<dbReference type="InterPro" id="IPR001460">
    <property type="entry name" value="PCN-bd_Tpept"/>
</dbReference>
<dbReference type="GO" id="GO:0005886">
    <property type="term" value="C:plasma membrane"/>
    <property type="evidence" value="ECO:0007669"/>
    <property type="project" value="TreeGrafter"/>
</dbReference>
<evidence type="ECO:0000259" key="6">
    <source>
        <dbReference type="Pfam" id="PF03717"/>
    </source>
</evidence>
<feature type="compositionally biased region" description="Polar residues" evidence="4">
    <location>
        <begin position="641"/>
        <end position="655"/>
    </location>
</feature>
<dbReference type="RefSeq" id="WP_006906457.1">
    <property type="nucleotide sequence ID" value="NZ_GG665866.1"/>
</dbReference>
<dbReference type="AlphaFoldDB" id="C4GAB1"/>
<feature type="domain" description="Penicillin-binding protein transpeptidase" evidence="5">
    <location>
        <begin position="277"/>
        <end position="603"/>
    </location>
</feature>
<organism evidence="7 8">
    <name type="scientific">Shuttleworthella satelles DSM 14600</name>
    <dbReference type="NCBI Taxonomy" id="626523"/>
    <lineage>
        <taxon>Bacteria</taxon>
        <taxon>Bacillati</taxon>
        <taxon>Bacillota</taxon>
        <taxon>Clostridia</taxon>
        <taxon>Lachnospirales</taxon>
        <taxon>Lachnospiraceae</taxon>
        <taxon>Shuttleworthella</taxon>
    </lineage>
</organism>
<keyword evidence="8" id="KW-1185">Reference proteome</keyword>
<comment type="similarity">
    <text evidence="2">Belongs to the transpeptidase family.</text>
</comment>
<dbReference type="SUPFAM" id="SSF56519">
    <property type="entry name" value="Penicillin binding protein dimerisation domain"/>
    <property type="match status" value="1"/>
</dbReference>
<sequence length="679" mass="73381">MQKRLGAIFLLFCLLAVALIGRLMYINYVSGAKYEKIVLSQQNYNSTVIPFQRGNIVDAKGTVLATSVDVYNVILDARELTDASALAEKKRSGKGKEIVDETVKALTEHFSEIQEDQVRRELQENPNKRYIVLAKKVSNEKMTAFQKDTSGKNSKVNGIWFEKQYTRQYPYGSLAASVIGFASDGNSGTIGLERAYNDVLNGTNGRSYGYVNSDNNVENTVEEAKDGNTLVTSIDVNIQSIVESSIKSFNDQMIEARGVAKTREAMGGSAQGSLHTSVLVMNPNTGEILANANYPGFDLNKPRDISSYYTPEQLSAMSAQDQLQVLNNIWNNFSVSSAYEPGSTAKVLTMAAGLETGTVSTSDTYDCSGGMQVGDYYIHCWNHEGHGHQTMQQVLQNSCNVGMMQMVAKIGPENFSKYQARFNLGQKTGIDLPGEVSTASLLYTENQLASNKVSLATNAFGQNYNVNMMQMASAFSSVVNGGNYYEPHVVSSIKDEQGNTVKTIEPTIMKKTVSRETSDTLKTFLKGVVEEGTGKKAAVTGYSVGGKTGTAEKVPRGNGNYLLSFIGAAPIENPQVVIYVVVDQPDAQDQTSNSYASQIFSNIASQILPYMNVPTVNDQAKAAADQAARQAKEKGVDLSGGKTNTATTDTPNLNPDESAAGGRSDNSSGTGYGRSNAVR</sequence>
<accession>C4GAB1</accession>
<dbReference type="InterPro" id="IPR012338">
    <property type="entry name" value="Beta-lactam/transpept-like"/>
</dbReference>